<evidence type="ECO:0000313" key="2">
    <source>
        <dbReference type="Proteomes" id="UP001066276"/>
    </source>
</evidence>
<protein>
    <submittedName>
        <fullName evidence="1">Uncharacterized protein</fullName>
    </submittedName>
</protein>
<evidence type="ECO:0000313" key="1">
    <source>
        <dbReference type="EMBL" id="KAJ1126786.1"/>
    </source>
</evidence>
<sequence>MPPNPKGGGANSRSHNTIEEGIARMTHSGNVGGDQVVGETDPPSTLDIKKMILEGNKAIPKNIDRVAATVALLCQDMDRMEDLIKDLGTGDDDIEELLGPHASQRADQERRLQQHESKLADLWDQSRCNKMCILGLSEGTETVPVELFLEVGSQWYYRD</sequence>
<organism evidence="1 2">
    <name type="scientific">Pleurodeles waltl</name>
    <name type="common">Iberian ribbed newt</name>
    <dbReference type="NCBI Taxonomy" id="8319"/>
    <lineage>
        <taxon>Eukaryota</taxon>
        <taxon>Metazoa</taxon>
        <taxon>Chordata</taxon>
        <taxon>Craniata</taxon>
        <taxon>Vertebrata</taxon>
        <taxon>Euteleostomi</taxon>
        <taxon>Amphibia</taxon>
        <taxon>Batrachia</taxon>
        <taxon>Caudata</taxon>
        <taxon>Salamandroidea</taxon>
        <taxon>Salamandridae</taxon>
        <taxon>Pleurodelinae</taxon>
        <taxon>Pleurodeles</taxon>
    </lineage>
</organism>
<accession>A0AAV7PEN4</accession>
<keyword evidence="2" id="KW-1185">Reference proteome</keyword>
<proteinExistence type="predicted"/>
<dbReference type="Proteomes" id="UP001066276">
    <property type="component" value="Chromosome 7"/>
</dbReference>
<reference evidence="1" key="1">
    <citation type="journal article" date="2022" name="bioRxiv">
        <title>Sequencing and chromosome-scale assembly of the giantPleurodeles waltlgenome.</title>
        <authorList>
            <person name="Brown T."/>
            <person name="Elewa A."/>
            <person name="Iarovenko S."/>
            <person name="Subramanian E."/>
            <person name="Araus A.J."/>
            <person name="Petzold A."/>
            <person name="Susuki M."/>
            <person name="Suzuki K.-i.T."/>
            <person name="Hayashi T."/>
            <person name="Toyoda A."/>
            <person name="Oliveira C."/>
            <person name="Osipova E."/>
            <person name="Leigh N.D."/>
            <person name="Simon A."/>
            <person name="Yun M.H."/>
        </authorList>
    </citation>
    <scope>NUCLEOTIDE SEQUENCE</scope>
    <source>
        <strain evidence="1">20211129_DDA</strain>
        <tissue evidence="1">Liver</tissue>
    </source>
</reference>
<name>A0AAV7PEN4_PLEWA</name>
<dbReference type="AlphaFoldDB" id="A0AAV7PEN4"/>
<dbReference type="EMBL" id="JANPWB010000011">
    <property type="protein sequence ID" value="KAJ1126786.1"/>
    <property type="molecule type" value="Genomic_DNA"/>
</dbReference>
<gene>
    <name evidence="1" type="ORF">NDU88_005192</name>
</gene>
<comment type="caution">
    <text evidence="1">The sequence shown here is derived from an EMBL/GenBank/DDBJ whole genome shotgun (WGS) entry which is preliminary data.</text>
</comment>